<dbReference type="Proteomes" id="UP000193083">
    <property type="component" value="Unassembled WGS sequence"/>
</dbReference>
<dbReference type="Gene3D" id="1.10.10.10">
    <property type="entry name" value="Winged helix-like DNA-binding domain superfamily/Winged helix DNA-binding domain"/>
    <property type="match status" value="1"/>
</dbReference>
<proteinExistence type="inferred from homology"/>
<feature type="domain" description="RNA polymerase sigma-70 region 4" evidence="7">
    <location>
        <begin position="180"/>
        <end position="229"/>
    </location>
</feature>
<dbReference type="PANTHER" id="PTHR43133:SF62">
    <property type="entry name" value="RNA POLYMERASE SIGMA FACTOR SIGZ"/>
    <property type="match status" value="1"/>
</dbReference>
<organism evidence="8 9">
    <name type="scientific">Mesorhizobium australicum</name>
    <dbReference type="NCBI Taxonomy" id="536018"/>
    <lineage>
        <taxon>Bacteria</taxon>
        <taxon>Pseudomonadati</taxon>
        <taxon>Pseudomonadota</taxon>
        <taxon>Alphaproteobacteria</taxon>
        <taxon>Hyphomicrobiales</taxon>
        <taxon>Phyllobacteriaceae</taxon>
        <taxon>Mesorhizobium</taxon>
    </lineage>
</organism>
<dbReference type="InterPro" id="IPR013325">
    <property type="entry name" value="RNA_pol_sigma_r2"/>
</dbReference>
<dbReference type="AlphaFoldDB" id="A0A1X7P9W3"/>
<dbReference type="GO" id="GO:0016987">
    <property type="term" value="F:sigma factor activity"/>
    <property type="evidence" value="ECO:0007669"/>
    <property type="project" value="UniProtKB-KW"/>
</dbReference>
<dbReference type="RefSeq" id="WP_244561769.1">
    <property type="nucleotide sequence ID" value="NZ_FXBL01000004.1"/>
</dbReference>
<protein>
    <submittedName>
        <fullName evidence="8">RNA polymerase sigma-70 factor, ECF subfamily</fullName>
    </submittedName>
</protein>
<feature type="domain" description="RNA polymerase sigma-70 region 2" evidence="6">
    <location>
        <begin position="81"/>
        <end position="148"/>
    </location>
</feature>
<gene>
    <name evidence="8" type="ORF">SAMN02982922_3481</name>
</gene>
<name>A0A1X7P9W3_9HYPH</name>
<dbReference type="CDD" id="cd06171">
    <property type="entry name" value="Sigma70_r4"/>
    <property type="match status" value="1"/>
</dbReference>
<dbReference type="NCBIfam" id="TIGR02937">
    <property type="entry name" value="sigma70-ECF"/>
    <property type="match status" value="1"/>
</dbReference>
<dbReference type="SUPFAM" id="SSF88946">
    <property type="entry name" value="Sigma2 domain of RNA polymerase sigma factors"/>
    <property type="match status" value="1"/>
</dbReference>
<evidence type="ECO:0000313" key="9">
    <source>
        <dbReference type="Proteomes" id="UP000193083"/>
    </source>
</evidence>
<dbReference type="EMBL" id="FXBL01000004">
    <property type="protein sequence ID" value="SMH47262.1"/>
    <property type="molecule type" value="Genomic_DNA"/>
</dbReference>
<evidence type="ECO:0000256" key="4">
    <source>
        <dbReference type="ARBA" id="ARBA00023125"/>
    </source>
</evidence>
<keyword evidence="2" id="KW-0805">Transcription regulation</keyword>
<dbReference type="PANTHER" id="PTHR43133">
    <property type="entry name" value="RNA POLYMERASE ECF-TYPE SIGMA FACTO"/>
    <property type="match status" value="1"/>
</dbReference>
<keyword evidence="4" id="KW-0238">DNA-binding</keyword>
<keyword evidence="3" id="KW-0731">Sigma factor</keyword>
<evidence type="ECO:0000256" key="3">
    <source>
        <dbReference type="ARBA" id="ARBA00023082"/>
    </source>
</evidence>
<dbReference type="InterPro" id="IPR007627">
    <property type="entry name" value="RNA_pol_sigma70_r2"/>
</dbReference>
<dbReference type="Pfam" id="PF04542">
    <property type="entry name" value="Sigma70_r2"/>
    <property type="match status" value="1"/>
</dbReference>
<evidence type="ECO:0000256" key="1">
    <source>
        <dbReference type="ARBA" id="ARBA00010641"/>
    </source>
</evidence>
<accession>A0A1X7P9W3</accession>
<sequence length="235" mass="26463">MASLAGEIYLCRVIRFQVRSVEGAMHEATDHTYEPRRRAVPLRRRLGVVSEESQLPPAADELAGFIAAVAARGDREAFAALFKHFGPRLKTFFMRGGMSSAVAEDIVQEAMLAVWRKASYFDPARAGAATWVFTIARNLRIDYLRRQRSPNELPSEPEELPPSLEEALMGAERESRVREALALLSTEQQTIIRLSYYSERSQSEIAEELKIPLGTVKSRTRLAMNRLRAILEDDA</sequence>
<evidence type="ECO:0000259" key="6">
    <source>
        <dbReference type="Pfam" id="PF04542"/>
    </source>
</evidence>
<dbReference type="InterPro" id="IPR039425">
    <property type="entry name" value="RNA_pol_sigma-70-like"/>
</dbReference>
<evidence type="ECO:0000256" key="5">
    <source>
        <dbReference type="ARBA" id="ARBA00023163"/>
    </source>
</evidence>
<dbReference type="SUPFAM" id="SSF88659">
    <property type="entry name" value="Sigma3 and sigma4 domains of RNA polymerase sigma factors"/>
    <property type="match status" value="1"/>
</dbReference>
<dbReference type="InterPro" id="IPR007630">
    <property type="entry name" value="RNA_pol_sigma70_r4"/>
</dbReference>
<evidence type="ECO:0000259" key="7">
    <source>
        <dbReference type="Pfam" id="PF04545"/>
    </source>
</evidence>
<reference evidence="8 9" key="1">
    <citation type="submission" date="2017-04" db="EMBL/GenBank/DDBJ databases">
        <authorList>
            <person name="Afonso C.L."/>
            <person name="Miller P.J."/>
            <person name="Scott M.A."/>
            <person name="Spackman E."/>
            <person name="Goraichik I."/>
            <person name="Dimitrov K.M."/>
            <person name="Suarez D.L."/>
            <person name="Swayne D.E."/>
        </authorList>
    </citation>
    <scope>NUCLEOTIDE SEQUENCE [LARGE SCALE GENOMIC DNA]</scope>
    <source>
        <strain evidence="8 9">B5P</strain>
    </source>
</reference>
<evidence type="ECO:0000256" key="2">
    <source>
        <dbReference type="ARBA" id="ARBA00023015"/>
    </source>
</evidence>
<dbReference type="Pfam" id="PF04545">
    <property type="entry name" value="Sigma70_r4"/>
    <property type="match status" value="1"/>
</dbReference>
<evidence type="ECO:0000313" key="8">
    <source>
        <dbReference type="EMBL" id="SMH47262.1"/>
    </source>
</evidence>
<keyword evidence="9" id="KW-1185">Reference proteome</keyword>
<comment type="similarity">
    <text evidence="1">Belongs to the sigma-70 factor family. ECF subfamily.</text>
</comment>
<dbReference type="GO" id="GO:0003677">
    <property type="term" value="F:DNA binding"/>
    <property type="evidence" value="ECO:0007669"/>
    <property type="project" value="UniProtKB-KW"/>
</dbReference>
<keyword evidence="5" id="KW-0804">Transcription</keyword>
<dbReference type="InterPro" id="IPR013324">
    <property type="entry name" value="RNA_pol_sigma_r3/r4-like"/>
</dbReference>
<dbReference type="GO" id="GO:0006352">
    <property type="term" value="P:DNA-templated transcription initiation"/>
    <property type="evidence" value="ECO:0007669"/>
    <property type="project" value="InterPro"/>
</dbReference>
<dbReference type="Gene3D" id="1.10.1740.10">
    <property type="match status" value="1"/>
</dbReference>
<dbReference type="InterPro" id="IPR014284">
    <property type="entry name" value="RNA_pol_sigma-70_dom"/>
</dbReference>
<dbReference type="InterPro" id="IPR036388">
    <property type="entry name" value="WH-like_DNA-bd_sf"/>
</dbReference>